<evidence type="ECO:0000313" key="3">
    <source>
        <dbReference type="EMBL" id="OHT02297.1"/>
    </source>
</evidence>
<dbReference type="PANTHER" id="PTHR45532">
    <property type="entry name" value="WD REPEAT-CONTAINING PROTEIN 97"/>
    <property type="match status" value="1"/>
</dbReference>
<protein>
    <submittedName>
        <fullName evidence="3">Uncharacterized protein</fullName>
    </submittedName>
</protein>
<keyword evidence="1" id="KW-0853">WD repeat</keyword>
<dbReference type="RefSeq" id="XP_068355433.1">
    <property type="nucleotide sequence ID" value="XM_068507463.1"/>
</dbReference>
<dbReference type="Proteomes" id="UP000179807">
    <property type="component" value="Unassembled WGS sequence"/>
</dbReference>
<dbReference type="EMBL" id="MLAK01000872">
    <property type="protein sequence ID" value="OHT02297.1"/>
    <property type="molecule type" value="Genomic_DNA"/>
</dbReference>
<feature type="compositionally biased region" description="Basic and acidic residues" evidence="2">
    <location>
        <begin position="967"/>
        <end position="978"/>
    </location>
</feature>
<comment type="caution">
    <text evidence="3">The sequence shown here is derived from an EMBL/GenBank/DDBJ whole genome shotgun (WGS) entry which is preliminary data.</text>
</comment>
<dbReference type="GeneID" id="94842167"/>
<dbReference type="VEuPathDB" id="TrichDB:TRFO_30621"/>
<feature type="region of interest" description="Disordered" evidence="2">
    <location>
        <begin position="1464"/>
        <end position="1483"/>
    </location>
</feature>
<evidence type="ECO:0000256" key="1">
    <source>
        <dbReference type="PROSITE-ProRule" id="PRU00221"/>
    </source>
</evidence>
<feature type="region of interest" description="Disordered" evidence="2">
    <location>
        <begin position="959"/>
        <end position="1058"/>
    </location>
</feature>
<dbReference type="Gene3D" id="2.130.10.10">
    <property type="entry name" value="YVTN repeat-like/Quinoprotein amine dehydrogenase"/>
    <property type="match status" value="1"/>
</dbReference>
<name>A0A1J4JT46_9EUKA</name>
<keyword evidence="4" id="KW-1185">Reference proteome</keyword>
<dbReference type="InterPro" id="IPR001680">
    <property type="entry name" value="WD40_rpt"/>
</dbReference>
<feature type="compositionally biased region" description="Basic residues" evidence="2">
    <location>
        <begin position="858"/>
        <end position="873"/>
    </location>
</feature>
<dbReference type="PROSITE" id="PS50082">
    <property type="entry name" value="WD_REPEATS_2"/>
    <property type="match status" value="1"/>
</dbReference>
<reference evidence="3" key="1">
    <citation type="submission" date="2016-10" db="EMBL/GenBank/DDBJ databases">
        <authorList>
            <person name="Benchimol M."/>
            <person name="Almeida L.G."/>
            <person name="Vasconcelos A.T."/>
            <person name="Perreira-Neves A."/>
            <person name="Rosa I.A."/>
            <person name="Tasca T."/>
            <person name="Bogo M.R."/>
            <person name="de Souza W."/>
        </authorList>
    </citation>
    <scope>NUCLEOTIDE SEQUENCE [LARGE SCALE GENOMIC DNA]</scope>
    <source>
        <strain evidence="3">K</strain>
    </source>
</reference>
<evidence type="ECO:0000313" key="4">
    <source>
        <dbReference type="Proteomes" id="UP000179807"/>
    </source>
</evidence>
<dbReference type="OrthoDB" id="10657947at2759"/>
<feature type="compositionally biased region" description="Polar residues" evidence="2">
    <location>
        <begin position="1012"/>
        <end position="1030"/>
    </location>
</feature>
<gene>
    <name evidence="3" type="ORF">TRFO_30621</name>
</gene>
<dbReference type="PANTHER" id="PTHR45532:SF1">
    <property type="entry name" value="WD REPEAT-CONTAINING PROTEIN 97"/>
    <property type="match status" value="1"/>
</dbReference>
<sequence>MIQKDPSIQIQWGLETEAIHPIKATSIGTVVQIGSREFMAVTQQKLVRFETSIVSAYLPYQLTALVSIPEHRILVGVTAVSAEFIVIMLSDVKNPIFPGVKANDASVFNILYCPKSKVLITSGENLKTWKFSFIMNKSALIEPPQVKIEYQKTIIQNFQGSIMNPPIVDYDKELVYIDDQSTGSIHMYNLNGDYIGCALRYQSSFKTYFALNQDSKKIITSNPDQGVVLWHKTGSFMNRFLLGNAAALAIRFLNKEFVLILDANNGLTIIDIKTSRSHVCYKADGRVSRIFYFENPIPRVILCCNSCIIILKVVLPWKFWTSTISRPISMIRCPKFNEAARLLVMCSDSHFKLISPSTKSTLTAITLQSLAPPIAYFYDRGSSEIKRDQVMLPLQDGTIQIFSTGENPCKLVSSFEAKCICISQCIYRQKQCFVFGTNAGNLLFFCYHSLTQIHRIVLLPYRIIKIFSYNDYLCLVYDDQLIKFSLKEEKLCENLKIAGSEVSLFFNNKIIFGYENGEIGCATFDQNMNLVEHYTNGLKIHDDKITGLSSGSNYFVSCSSDMSVRIWSNEFTLIAKIVLPLPLISIAVLNGKRDIVVGTETEIMLIPGEIVFKGVIDEENVNYDNYDKLSDYLEAQFAQLVLGESDNNEESLLGARKPIENEESPKSKPKRAKFSKFAEALKKHQEMMAQQAAIISQKIATTADTNKLEDDEDREKAFLAMNNLTNGNNKNINDEKKIKEMLNKDRMENQKRLREKGENPPEEEETEVEYEYEYEIVEEESEAEDLIVNEESKNHLPIENTKSEIKKETKPKLEEPPIIIKKEIPKANASNSSPKTQNNSKTKSNDDDDIIPPTMKNKSARPSRKVTSPRKHQLNFTSDSSTTKISNSTNDGNMTNSNEKMNKSNDLNGNEVSYSYSNDSDYSDLENVDEMSLHTYIESENQTEGYENIRKLGESSNHHKNRYHHHLNSDENKNNDQSHHHHHRRHSNDLPETEKNLSISKDNQNKPKISIPSHSKNKSNLSPRNINRNINLKFDTKKTKLKNRSTSPNSKFKESETLEKNKAIKPKLNSRVSRFVDHKVRANLLLVNDRLLCLSKPKTPMKQTSQVSNEKKPIIQLTRRYPTPLAYRNLKPMASLFERSLKQRERPKTPSKENGLIISRGVVPTNIVFDATVLDSLFASNDERYQPLLKQLKPILRSQHAFFNLRVILPSTKRPQRINYGMLTENNHLVPQKSQSGIDYRRTISPNHFKGHIKGQPIDHLYSQNNEKEKGRFSQTNNPLNFVGSIVIGNSSKSDPNHDKNQNNDHHILNDDHNLYDSCNFEYENKALTFHPKMTSVPPLTIEKVSRMEFPQKNNVFPNEDSITINEPSLRNLVNHSARPSLPRDQQKINRSYNYQDYLENAKVKPLLFVPITSQRKVSCPQRSLKLTDASSPKRYASFFSSRQAGAVSSKNSLYIIGQAVTKRHPSPPIRSLPPMDSFPEAK</sequence>
<feature type="repeat" description="WD" evidence="1">
    <location>
        <begin position="538"/>
        <end position="568"/>
    </location>
</feature>
<feature type="compositionally biased region" description="Polar residues" evidence="2">
    <location>
        <begin position="874"/>
        <end position="912"/>
    </location>
</feature>
<accession>A0A1J4JT46</accession>
<dbReference type="SUPFAM" id="SSF50978">
    <property type="entry name" value="WD40 repeat-like"/>
    <property type="match status" value="1"/>
</dbReference>
<feature type="compositionally biased region" description="Basic and acidic residues" evidence="2">
    <location>
        <begin position="790"/>
        <end position="825"/>
    </location>
</feature>
<dbReference type="InterPro" id="IPR011047">
    <property type="entry name" value="Quinoprotein_ADH-like_sf"/>
</dbReference>
<dbReference type="SUPFAM" id="SSF50998">
    <property type="entry name" value="Quinoprotein alcohol dehydrogenase-like"/>
    <property type="match status" value="1"/>
</dbReference>
<organism evidence="3 4">
    <name type="scientific">Tritrichomonas foetus</name>
    <dbReference type="NCBI Taxonomy" id="1144522"/>
    <lineage>
        <taxon>Eukaryota</taxon>
        <taxon>Metamonada</taxon>
        <taxon>Parabasalia</taxon>
        <taxon>Tritrichomonadida</taxon>
        <taxon>Tritrichomonadidae</taxon>
        <taxon>Tritrichomonas</taxon>
    </lineage>
</organism>
<feature type="region of interest" description="Disordered" evidence="2">
    <location>
        <begin position="749"/>
        <end position="923"/>
    </location>
</feature>
<proteinExistence type="predicted"/>
<feature type="compositionally biased region" description="Acidic residues" evidence="2">
    <location>
        <begin position="760"/>
        <end position="788"/>
    </location>
</feature>
<feature type="compositionally biased region" description="Polar residues" evidence="2">
    <location>
        <begin position="828"/>
        <end position="842"/>
    </location>
</feature>
<dbReference type="InterPro" id="IPR036322">
    <property type="entry name" value="WD40_repeat_dom_sf"/>
</dbReference>
<feature type="compositionally biased region" description="Basic and acidic residues" evidence="2">
    <location>
        <begin position="749"/>
        <end position="759"/>
    </location>
</feature>
<evidence type="ECO:0000256" key="2">
    <source>
        <dbReference type="SAM" id="MobiDB-lite"/>
    </source>
</evidence>
<dbReference type="InterPro" id="IPR015943">
    <property type="entry name" value="WD40/YVTN_repeat-like_dom_sf"/>
</dbReference>